<keyword evidence="1" id="KW-0378">Hydrolase</keyword>
<comment type="similarity">
    <text evidence="1">Belongs to the CheD family.</text>
</comment>
<dbReference type="GO" id="GO:0006935">
    <property type="term" value="P:chemotaxis"/>
    <property type="evidence" value="ECO:0007669"/>
    <property type="project" value="UniProtKB-UniRule"/>
</dbReference>
<dbReference type="RefSeq" id="WP_016852325.1">
    <property type="nucleotide sequence ID" value="NZ_CAADKJ010000807.1"/>
</dbReference>
<reference evidence="2 3" key="1">
    <citation type="submission" date="2018-08" db="EMBL/GenBank/DDBJ databases">
        <title>Recombination of ecologically and evolutionarily significant loci maintains genetic cohesion in the Pseudomonas syringae species complex.</title>
        <authorList>
            <person name="Dillon M."/>
            <person name="Thakur S."/>
            <person name="Almeida R.N.D."/>
            <person name="Weir B.S."/>
            <person name="Guttman D.S."/>
        </authorList>
    </citation>
    <scope>NUCLEOTIDE SEQUENCE [LARGE SCALE GENOMIC DNA]</scope>
    <source>
        <strain evidence="2 3">ICMP 7846</strain>
    </source>
</reference>
<comment type="caution">
    <text evidence="2">The sequence shown here is derived from an EMBL/GenBank/DDBJ whole genome shotgun (WGS) entry which is preliminary data.</text>
</comment>
<accession>A0A080VM31</accession>
<dbReference type="InterPro" id="IPR011324">
    <property type="entry name" value="Cytotoxic_necrot_fac-like_cat"/>
</dbReference>
<organism evidence="2 3">
    <name type="scientific">Pseudomonas aeruginosa</name>
    <dbReference type="NCBI Taxonomy" id="287"/>
    <lineage>
        <taxon>Bacteria</taxon>
        <taxon>Pseudomonadati</taxon>
        <taxon>Pseudomonadota</taxon>
        <taxon>Gammaproteobacteria</taxon>
        <taxon>Pseudomonadales</taxon>
        <taxon>Pseudomonadaceae</taxon>
        <taxon>Pseudomonas</taxon>
    </lineage>
</organism>
<evidence type="ECO:0000313" key="2">
    <source>
        <dbReference type="EMBL" id="RMS46896.1"/>
    </source>
</evidence>
<dbReference type="CDD" id="cd16352">
    <property type="entry name" value="CheD"/>
    <property type="match status" value="1"/>
</dbReference>
<proteinExistence type="inferred from homology"/>
<dbReference type="eggNOG" id="COG1871">
    <property type="taxonomic scope" value="Bacteria"/>
</dbReference>
<comment type="function">
    <text evidence="1">Probably deamidates glutamine residues to glutamate on methyl-accepting chemotaxis receptors (MCPs), playing an important role in chemotaxis.</text>
</comment>
<dbReference type="NCBIfam" id="NF010013">
    <property type="entry name" value="PRK13487.1"/>
    <property type="match status" value="1"/>
</dbReference>
<dbReference type="SUPFAM" id="SSF64438">
    <property type="entry name" value="CNF1/YfiH-like putative cysteine hydrolases"/>
    <property type="match status" value="1"/>
</dbReference>
<dbReference type="Pfam" id="PF03975">
    <property type="entry name" value="CheD"/>
    <property type="match status" value="1"/>
</dbReference>
<keyword evidence="1" id="KW-0145">Chemotaxis</keyword>
<comment type="catalytic activity">
    <reaction evidence="1">
        <text>L-glutaminyl-[protein] + H2O = L-glutamyl-[protein] + NH4(+)</text>
        <dbReference type="Rhea" id="RHEA:16441"/>
        <dbReference type="Rhea" id="RHEA-COMP:10207"/>
        <dbReference type="Rhea" id="RHEA-COMP:10208"/>
        <dbReference type="ChEBI" id="CHEBI:15377"/>
        <dbReference type="ChEBI" id="CHEBI:28938"/>
        <dbReference type="ChEBI" id="CHEBI:29973"/>
        <dbReference type="ChEBI" id="CHEBI:30011"/>
        <dbReference type="EC" id="3.5.1.44"/>
    </reaction>
</comment>
<dbReference type="EMBL" id="RBSQ01001188">
    <property type="protein sequence ID" value="RMS46896.1"/>
    <property type="molecule type" value="Genomic_DNA"/>
</dbReference>
<evidence type="ECO:0000256" key="1">
    <source>
        <dbReference type="HAMAP-Rule" id="MF_01440"/>
    </source>
</evidence>
<sequence length="200" mass="22180">MNLQAREGAPLNRYYDPYFACDAVKLLPGEYFASGEDLVIVTVLGSCVSVCLRDPLNGIAGMNHFMLPERGLGGDPASPSARYGSHAMELLINRMLALGASRERLQAKVFGGGSVLRQISAAIGQRNVEFTLDYLATERIPLLASDVLEAFPRKIYFFPRSGRVLVKSLVELKNDTVLQRERDYRRRIDRNADGGPIDLF</sequence>
<evidence type="ECO:0000313" key="3">
    <source>
        <dbReference type="Proteomes" id="UP000270834"/>
    </source>
</evidence>
<dbReference type="InterPro" id="IPR005659">
    <property type="entry name" value="Chemorcpt_Glu_NH3ase_CheD"/>
</dbReference>
<gene>
    <name evidence="1" type="primary">cheD</name>
    <name evidence="2" type="ORF">ALP65_01506</name>
</gene>
<dbReference type="PANTHER" id="PTHR35147">
    <property type="entry name" value="CHEMORECEPTOR GLUTAMINE DEAMIDASE CHED-RELATED"/>
    <property type="match status" value="1"/>
</dbReference>
<name>A0A080VM31_PSEAI</name>
<dbReference type="Gene3D" id="3.30.1330.200">
    <property type="match status" value="1"/>
</dbReference>
<dbReference type="AlphaFoldDB" id="A0A080VM31"/>
<dbReference type="Proteomes" id="UP000270834">
    <property type="component" value="Unassembled WGS sequence"/>
</dbReference>
<dbReference type="PANTHER" id="PTHR35147:SF2">
    <property type="entry name" value="CHEMORECEPTOR GLUTAMINE DEAMIDASE CHED-RELATED"/>
    <property type="match status" value="1"/>
</dbReference>
<dbReference type="EC" id="3.5.1.44" evidence="1"/>
<dbReference type="HAMAP" id="MF_01440">
    <property type="entry name" value="CheD"/>
    <property type="match status" value="1"/>
</dbReference>
<dbReference type="GO" id="GO:0050568">
    <property type="term" value="F:protein-glutamine glutaminase activity"/>
    <property type="evidence" value="ECO:0007669"/>
    <property type="project" value="UniProtKB-UniRule"/>
</dbReference>
<dbReference type="InterPro" id="IPR038592">
    <property type="entry name" value="CheD-like_sf"/>
</dbReference>
<protein>
    <recommendedName>
        <fullName evidence="1">Probable chemoreceptor glutamine deamidase CheD</fullName>
        <ecNumber evidence="1">3.5.1.44</ecNumber>
    </recommendedName>
</protein>